<evidence type="ECO:0000313" key="2">
    <source>
        <dbReference type="EMBL" id="MCD9642224.1"/>
    </source>
</evidence>
<accession>A0ABS8V5U3</accession>
<evidence type="ECO:0000256" key="1">
    <source>
        <dbReference type="SAM" id="MobiDB-lite"/>
    </source>
</evidence>
<dbReference type="Proteomes" id="UP000823775">
    <property type="component" value="Unassembled WGS sequence"/>
</dbReference>
<reference evidence="2 3" key="1">
    <citation type="journal article" date="2021" name="BMC Genomics">
        <title>Datura genome reveals duplications of psychoactive alkaloid biosynthetic genes and high mutation rate following tissue culture.</title>
        <authorList>
            <person name="Rajewski A."/>
            <person name="Carter-House D."/>
            <person name="Stajich J."/>
            <person name="Litt A."/>
        </authorList>
    </citation>
    <scope>NUCLEOTIDE SEQUENCE [LARGE SCALE GENOMIC DNA]</scope>
    <source>
        <strain evidence="2">AR-01</strain>
    </source>
</reference>
<name>A0ABS8V5U3_DATST</name>
<keyword evidence="3" id="KW-1185">Reference proteome</keyword>
<feature type="compositionally biased region" description="Polar residues" evidence="1">
    <location>
        <begin position="11"/>
        <end position="24"/>
    </location>
</feature>
<feature type="region of interest" description="Disordered" evidence="1">
    <location>
        <begin position="1"/>
        <end position="24"/>
    </location>
</feature>
<gene>
    <name evidence="2" type="ORF">HAX54_028915</name>
</gene>
<protein>
    <submittedName>
        <fullName evidence="2">Uncharacterized protein</fullName>
    </submittedName>
</protein>
<comment type="caution">
    <text evidence="2">The sequence shown here is derived from an EMBL/GenBank/DDBJ whole genome shotgun (WGS) entry which is preliminary data.</text>
</comment>
<evidence type="ECO:0000313" key="3">
    <source>
        <dbReference type="Proteomes" id="UP000823775"/>
    </source>
</evidence>
<sequence length="242" mass="24490">MIGPAFGGSQAVPSTKNESMFPRESTNAEQMIAVAGEDITSAGVEGAGTSQVPNTKDMIGPVCGGSQAMPSTKNESMLPRESTNAEQMIAVAGGESSGHNAAFVDGMNSLSLLPSKQPCAAASSGTNSRPISRIGSELEALITEHADEDSDISSIFDVGKAPTSHAMPSHSGISSYAVASVGAVNVPENTVAAHSGKRSFTAASFGASESMMAAQSGMSSFVVDSIGCCHCSCSITTFCPLN</sequence>
<proteinExistence type="predicted"/>
<organism evidence="2 3">
    <name type="scientific">Datura stramonium</name>
    <name type="common">Jimsonweed</name>
    <name type="synonym">Common thornapple</name>
    <dbReference type="NCBI Taxonomy" id="4076"/>
    <lineage>
        <taxon>Eukaryota</taxon>
        <taxon>Viridiplantae</taxon>
        <taxon>Streptophyta</taxon>
        <taxon>Embryophyta</taxon>
        <taxon>Tracheophyta</taxon>
        <taxon>Spermatophyta</taxon>
        <taxon>Magnoliopsida</taxon>
        <taxon>eudicotyledons</taxon>
        <taxon>Gunneridae</taxon>
        <taxon>Pentapetalae</taxon>
        <taxon>asterids</taxon>
        <taxon>lamiids</taxon>
        <taxon>Solanales</taxon>
        <taxon>Solanaceae</taxon>
        <taxon>Solanoideae</taxon>
        <taxon>Datureae</taxon>
        <taxon>Datura</taxon>
    </lineage>
</organism>
<dbReference type="EMBL" id="JACEIK010003562">
    <property type="protein sequence ID" value="MCD9642224.1"/>
    <property type="molecule type" value="Genomic_DNA"/>
</dbReference>